<evidence type="ECO:0000313" key="3">
    <source>
        <dbReference type="WBParaSite" id="TCONS_00008601.p1"/>
    </source>
</evidence>
<evidence type="ECO:0000313" key="1">
    <source>
        <dbReference type="Proteomes" id="UP000035681"/>
    </source>
</evidence>
<organism evidence="2">
    <name type="scientific">Strongyloides stercoralis</name>
    <name type="common">Threadworm</name>
    <dbReference type="NCBI Taxonomy" id="6248"/>
    <lineage>
        <taxon>Eukaryota</taxon>
        <taxon>Metazoa</taxon>
        <taxon>Ecdysozoa</taxon>
        <taxon>Nematoda</taxon>
        <taxon>Chromadorea</taxon>
        <taxon>Rhabditida</taxon>
        <taxon>Tylenchina</taxon>
        <taxon>Panagrolaimomorpha</taxon>
        <taxon>Strongyloidoidea</taxon>
        <taxon>Strongyloididae</taxon>
        <taxon>Strongyloides</taxon>
    </lineage>
</organism>
<evidence type="ECO:0000313" key="2">
    <source>
        <dbReference type="WBParaSite" id="SSTP_0000119500.1"/>
    </source>
</evidence>
<proteinExistence type="predicted"/>
<accession>A0A0K0DVC9</accession>
<protein>
    <submittedName>
        <fullName evidence="2 3">Uncharacterized protein</fullName>
    </submittedName>
</protein>
<dbReference type="WBParaSite" id="TCONS_00008601.p1">
    <property type="protein sequence ID" value="TCONS_00008601.p1"/>
    <property type="gene ID" value="XLOC_006530"/>
</dbReference>
<name>A0A0K0DVC9_STRER</name>
<dbReference type="Proteomes" id="UP000035681">
    <property type="component" value="Unplaced"/>
</dbReference>
<keyword evidence="1" id="KW-1185">Reference proteome</keyword>
<sequence length="516" mass="59483">MSPKKGNFNNFNRKSNFNTVLNSLSGSCNNIRGENFIDSVENKSNEYPVFLPCSPIKIPTLMEKKRRQSRSFQKDLFPHLLKRKPLNNYIEKNNFSFPFSSIKKPLNKSNGGLISELHYEVISAKNVKRKKTLNEEESSNVNLSVLYLNINDSKGSIGNDENVSTTNFLHNSLNTTFPSCNAFKDQGTSLSNTSSYSKGTSTQIFSSNFMKDGNDEGSIVEILSPVKIKKRPCLFNLDSINSLNKDSENIGYEEDAKLYPSDKSKIFNTNNLNLDFSHFERVNQCGIESPELTCKNNINFCKNIKSSTKFSWESDKRINANVTARVNRDSQLYDTCNSDIVPETQFSTYFNQKSLSPTKEIQCFFEPPSQIFKGSQHQLEVNLKTMNALNHRKRGRPCKRLKVKTNNKWSWLHNSFTDYLNKNYCETQRRMHDMIINTNLLKFEVSMIGTFPIWGVIFFKSYRRNREGNIAVICSTLNVPNVKMNREYIFKIYPKYNFVTYSPYDKVIINPIMNVL</sequence>
<dbReference type="WBParaSite" id="SSTP_0000119500.1">
    <property type="protein sequence ID" value="SSTP_0000119500.1"/>
    <property type="gene ID" value="SSTP_0000119500"/>
</dbReference>
<dbReference type="PROSITE" id="PS51257">
    <property type="entry name" value="PROKAR_LIPOPROTEIN"/>
    <property type="match status" value="1"/>
</dbReference>
<reference evidence="2" key="1">
    <citation type="submission" date="2015-08" db="UniProtKB">
        <authorList>
            <consortium name="WormBaseParasite"/>
        </authorList>
    </citation>
    <scope>IDENTIFICATION</scope>
</reference>
<dbReference type="AlphaFoldDB" id="A0A0K0DVC9"/>